<dbReference type="Proteomes" id="UP000236319">
    <property type="component" value="Unassembled WGS sequence"/>
</dbReference>
<accession>A0A2H6K8V2</accession>
<comment type="caution">
    <text evidence="2">The sequence shown here is derived from an EMBL/GenBank/DDBJ whole genome shotgun (WGS) entry which is preliminary data.</text>
</comment>
<evidence type="ECO:0000313" key="2">
    <source>
        <dbReference type="EMBL" id="GBE59379.1"/>
    </source>
</evidence>
<name>A0A2H6K8V2_9APIC</name>
<dbReference type="GeneID" id="39873149"/>
<dbReference type="AlphaFoldDB" id="A0A2H6K8V2"/>
<keyword evidence="1" id="KW-0812">Transmembrane</keyword>
<evidence type="ECO:0000256" key="1">
    <source>
        <dbReference type="SAM" id="Phobius"/>
    </source>
</evidence>
<dbReference type="RefSeq" id="XP_028865622.1">
    <property type="nucleotide sequence ID" value="XM_029009789.1"/>
</dbReference>
<feature type="transmembrane region" description="Helical" evidence="1">
    <location>
        <begin position="248"/>
        <end position="270"/>
    </location>
</feature>
<dbReference type="VEuPathDB" id="PiroplasmaDB:BOVATA_008720"/>
<keyword evidence="1" id="KW-0472">Membrane</keyword>
<dbReference type="EMBL" id="BDSA01000001">
    <property type="protein sequence ID" value="GBE59379.1"/>
    <property type="molecule type" value="Genomic_DNA"/>
</dbReference>
<proteinExistence type="predicted"/>
<gene>
    <name evidence="2" type="ORF">BOVATA_008720</name>
</gene>
<organism evidence="2 3">
    <name type="scientific">Babesia ovata</name>
    <dbReference type="NCBI Taxonomy" id="189622"/>
    <lineage>
        <taxon>Eukaryota</taxon>
        <taxon>Sar</taxon>
        <taxon>Alveolata</taxon>
        <taxon>Apicomplexa</taxon>
        <taxon>Aconoidasida</taxon>
        <taxon>Piroplasmida</taxon>
        <taxon>Babesiidae</taxon>
        <taxon>Babesia</taxon>
    </lineage>
</organism>
<keyword evidence="1" id="KW-1133">Transmembrane helix</keyword>
<reference evidence="2 3" key="1">
    <citation type="journal article" date="2017" name="BMC Genomics">
        <title>Whole-genome assembly of Babesia ovata and comparative genomics between closely related pathogens.</title>
        <authorList>
            <person name="Yamagishi J."/>
            <person name="Asada M."/>
            <person name="Hakimi H."/>
            <person name="Tanaka T.Q."/>
            <person name="Sugimoto C."/>
            <person name="Kawazu S."/>
        </authorList>
    </citation>
    <scope>NUCLEOTIDE SEQUENCE [LARGE SCALE GENOMIC DNA]</scope>
    <source>
        <strain evidence="2 3">Miyake</strain>
    </source>
</reference>
<keyword evidence="3" id="KW-1185">Reference proteome</keyword>
<evidence type="ECO:0000313" key="3">
    <source>
        <dbReference type="Proteomes" id="UP000236319"/>
    </source>
</evidence>
<protein>
    <submittedName>
        <fullName evidence="2">Ribosome binding protein</fullName>
    </submittedName>
</protein>
<feature type="transmembrane region" description="Helical" evidence="1">
    <location>
        <begin position="282"/>
        <end position="304"/>
    </location>
</feature>
<sequence length="316" mass="35860">MGFRPDHFRDESKHGFYIYNVLAGVCYQNSDPLEKLCKYLVCLTSRTPRTTGELVSFFHNFGNTLHLPSSELSKLGSALSKTHGHCPKWDRLEAADLRVVQRIRGSAPPTFNHDQDHAETLSTLLGCGITNANCPQHFTPITYRAYALYSSTFVHHYLSWTVYLADRLWESLLRLHYDLKILHRHDSKVKPIHQCPHAMPLLYSHGFTPPEGIAQSSLTCSKVVANLREVVAGQPIASLMTAMDTFLYGIRLPFLYTLFTLWSIATLYIAHATLYRLDVLCILYTAVLSMSTAVDLASVHNLVVSKVLSRFYWLLR</sequence>